<dbReference type="Pfam" id="PF00076">
    <property type="entry name" value="RRM_1"/>
    <property type="match status" value="2"/>
</dbReference>
<feature type="compositionally biased region" description="Polar residues" evidence="6">
    <location>
        <begin position="370"/>
        <end position="381"/>
    </location>
</feature>
<dbReference type="OMA" id="KCTDEQM"/>
<sequence length="407" mass="45892">MDCNLGIHVRSEKMLPGQQPADYELGQVSGCLFQKDSAASATPLSALFGSAAPATMLVFHPPAEVSASTSPEVKKKKPAEVSGQPGLTCKRKNKIQSKAEKRLEGREMGLHIADEDERQKKTSVKKTRKHDAEEKGVEHWVEKRQRKRARKEEEAQKRKRTVFVGNLPSSCSKKTLQNLFRDEGSIESIRFRSVVREDPSMSRKVAVIKRKIHPKKQSMNAYVVFKDEGGVTRALERNGLEIEKDFYIRVDKVHDHKRSVFVGNLSFDINELAFRHHFEDCGSVEAVRLVRDQNSGLGKGFGYILFKSADAVQLALKLDGSKLQGRRIRVRRSLKESENKGAKGRFGKGPAPERERHQGRIGSPKKFSRQQRTSKIYTSFSGIKVDPNVKTKKNQAKKVKPKKSVHI</sequence>
<dbReference type="CDD" id="cd12395">
    <property type="entry name" value="RRM2_RBM34"/>
    <property type="match status" value="1"/>
</dbReference>
<proteinExistence type="inferred from homology"/>
<gene>
    <name evidence="8" type="primary">rbm34</name>
</gene>
<evidence type="ECO:0000256" key="2">
    <source>
        <dbReference type="ARBA" id="ARBA00007077"/>
    </source>
</evidence>
<evidence type="ECO:0000259" key="7">
    <source>
        <dbReference type="PROSITE" id="PS50102"/>
    </source>
</evidence>
<reference evidence="8" key="2">
    <citation type="submission" date="2025-08" db="UniProtKB">
        <authorList>
            <consortium name="Ensembl"/>
        </authorList>
    </citation>
    <scope>IDENTIFICATION</scope>
</reference>
<feature type="domain" description="RRM" evidence="7">
    <location>
        <begin position="258"/>
        <end position="335"/>
    </location>
</feature>
<reference evidence="8 9" key="1">
    <citation type="journal article" date="2011" name="Genome Biol. Evol.">
        <title>Integration of the genetic map and genome assembly of fugu facilitates insights into distinct features of genome evolution in teleosts and mammals.</title>
        <authorList>
            <person name="Kai W."/>
            <person name="Kikuchi K."/>
            <person name="Tohari S."/>
            <person name="Chew A.K."/>
            <person name="Tay A."/>
            <person name="Fujiwara A."/>
            <person name="Hosoya S."/>
            <person name="Suetake H."/>
            <person name="Naruse K."/>
            <person name="Brenner S."/>
            <person name="Suzuki Y."/>
            <person name="Venkatesh B."/>
        </authorList>
    </citation>
    <scope>NUCLEOTIDE SEQUENCE [LARGE SCALE GENOMIC DNA]</scope>
</reference>
<feature type="region of interest" description="Disordered" evidence="6">
    <location>
        <begin position="67"/>
        <end position="87"/>
    </location>
</feature>
<comment type="subcellular location">
    <subcellularLocation>
        <location evidence="1">Nucleus</location>
        <location evidence="1">Nucleolus</location>
    </subcellularLocation>
</comment>
<dbReference type="GeneTree" id="ENSGT00390000011249"/>
<evidence type="ECO:0000256" key="5">
    <source>
        <dbReference type="PROSITE-ProRule" id="PRU00176"/>
    </source>
</evidence>
<dbReference type="InterPro" id="IPR035979">
    <property type="entry name" value="RBD_domain_sf"/>
</dbReference>
<evidence type="ECO:0000313" key="9">
    <source>
        <dbReference type="Proteomes" id="UP000005226"/>
    </source>
</evidence>
<dbReference type="CDD" id="cd12394">
    <property type="entry name" value="RRM1_RBM34"/>
    <property type="match status" value="1"/>
</dbReference>
<dbReference type="PANTHER" id="PTHR23236">
    <property type="entry name" value="EUKARYOTIC TRANSLATION INITIATION FACTOR 4B/4H"/>
    <property type="match status" value="1"/>
</dbReference>
<reference evidence="8" key="3">
    <citation type="submission" date="2025-09" db="UniProtKB">
        <authorList>
            <consortium name="Ensembl"/>
        </authorList>
    </citation>
    <scope>IDENTIFICATION</scope>
</reference>
<feature type="region of interest" description="Disordered" evidence="6">
    <location>
        <begin position="332"/>
        <end position="407"/>
    </location>
</feature>
<dbReference type="InterPro" id="IPR012677">
    <property type="entry name" value="Nucleotide-bd_a/b_plait_sf"/>
</dbReference>
<accession>H2TU41</accession>
<dbReference type="AlphaFoldDB" id="H2TU41"/>
<evidence type="ECO:0000256" key="1">
    <source>
        <dbReference type="ARBA" id="ARBA00004604"/>
    </source>
</evidence>
<name>H2TU41_TAKRU</name>
<dbReference type="SUPFAM" id="SSF54928">
    <property type="entry name" value="RNA-binding domain, RBD"/>
    <property type="match status" value="2"/>
</dbReference>
<feature type="region of interest" description="Disordered" evidence="6">
    <location>
        <begin position="114"/>
        <end position="157"/>
    </location>
</feature>
<dbReference type="InParanoid" id="H2TU41"/>
<dbReference type="PROSITE" id="PS50102">
    <property type="entry name" value="RRM"/>
    <property type="match status" value="2"/>
</dbReference>
<feature type="compositionally biased region" description="Basic residues" evidence="6">
    <location>
        <begin position="390"/>
        <end position="407"/>
    </location>
</feature>
<protein>
    <submittedName>
        <fullName evidence="8">RNA binding motif protein 34</fullName>
    </submittedName>
</protein>
<feature type="domain" description="RRM" evidence="7">
    <location>
        <begin position="160"/>
        <end position="255"/>
    </location>
</feature>
<organism evidence="8 9">
    <name type="scientific">Takifugu rubripes</name>
    <name type="common">Japanese pufferfish</name>
    <name type="synonym">Fugu rubripes</name>
    <dbReference type="NCBI Taxonomy" id="31033"/>
    <lineage>
        <taxon>Eukaryota</taxon>
        <taxon>Metazoa</taxon>
        <taxon>Chordata</taxon>
        <taxon>Craniata</taxon>
        <taxon>Vertebrata</taxon>
        <taxon>Euteleostomi</taxon>
        <taxon>Actinopterygii</taxon>
        <taxon>Neopterygii</taxon>
        <taxon>Teleostei</taxon>
        <taxon>Neoteleostei</taxon>
        <taxon>Acanthomorphata</taxon>
        <taxon>Eupercaria</taxon>
        <taxon>Tetraodontiformes</taxon>
        <taxon>Tetradontoidea</taxon>
        <taxon>Tetraodontidae</taxon>
        <taxon>Takifugu</taxon>
    </lineage>
</organism>
<comment type="similarity">
    <text evidence="2">Belongs to the RRM RBM34 family.</text>
</comment>
<dbReference type="FunCoup" id="H2TU41">
    <property type="interactions" value="554"/>
</dbReference>
<keyword evidence="3 5" id="KW-0694">RNA-binding</keyword>
<dbReference type="Gene3D" id="3.30.70.330">
    <property type="match status" value="2"/>
</dbReference>
<evidence type="ECO:0000256" key="4">
    <source>
        <dbReference type="ARBA" id="ARBA00023242"/>
    </source>
</evidence>
<dbReference type="InterPro" id="IPR000504">
    <property type="entry name" value="RRM_dom"/>
</dbReference>
<dbReference type="InterPro" id="IPR034221">
    <property type="entry name" value="RBM34_RRM2"/>
</dbReference>
<dbReference type="GO" id="GO:0003723">
    <property type="term" value="F:RNA binding"/>
    <property type="evidence" value="ECO:0007669"/>
    <property type="project" value="UniProtKB-UniRule"/>
</dbReference>
<evidence type="ECO:0000256" key="6">
    <source>
        <dbReference type="SAM" id="MobiDB-lite"/>
    </source>
</evidence>
<dbReference type="SMART" id="SM00360">
    <property type="entry name" value="RRM"/>
    <property type="match status" value="2"/>
</dbReference>
<dbReference type="HOGENOM" id="CLU_050628_0_0_1"/>
<evidence type="ECO:0000313" key="8">
    <source>
        <dbReference type="Ensembl" id="ENSTRUP00000028199.3"/>
    </source>
</evidence>
<dbReference type="PANTHER" id="PTHR23236:SF25">
    <property type="entry name" value="RNA-BINDING PROTEIN 34"/>
    <property type="match status" value="1"/>
</dbReference>
<keyword evidence="9" id="KW-1185">Reference proteome</keyword>
<dbReference type="Proteomes" id="UP000005226">
    <property type="component" value="Chromosome 17"/>
</dbReference>
<feature type="compositionally biased region" description="Basic and acidic residues" evidence="6">
    <location>
        <begin position="130"/>
        <end position="143"/>
    </location>
</feature>
<dbReference type="eggNOG" id="KOG0118">
    <property type="taxonomic scope" value="Eukaryota"/>
</dbReference>
<dbReference type="Ensembl" id="ENSTRUT00000028311.3">
    <property type="protein sequence ID" value="ENSTRUP00000028199.3"/>
    <property type="gene ID" value="ENSTRUG00000011172.3"/>
</dbReference>
<keyword evidence="4" id="KW-0539">Nucleus</keyword>
<evidence type="ECO:0000256" key="3">
    <source>
        <dbReference type="ARBA" id="ARBA00022884"/>
    </source>
</evidence>